<dbReference type="OrthoDB" id="2905832at2"/>
<comment type="caution">
    <text evidence="2">The sequence shown here is derived from an EMBL/GenBank/DDBJ whole genome shotgun (WGS) entry which is preliminary data.</text>
</comment>
<comment type="similarity">
    <text evidence="1">Belongs to the proline racemase family.</text>
</comment>
<dbReference type="PANTHER" id="PTHR33442">
    <property type="entry name" value="TRANS-3-HYDROXY-L-PROLINE DEHYDRATASE"/>
    <property type="match status" value="1"/>
</dbReference>
<dbReference type="Gene3D" id="3.10.310.10">
    <property type="entry name" value="Diaminopimelate Epimerase, Chain A, domain 1"/>
    <property type="match status" value="2"/>
</dbReference>
<evidence type="ECO:0008006" key="4">
    <source>
        <dbReference type="Google" id="ProtNLM"/>
    </source>
</evidence>
<reference evidence="2 3" key="1">
    <citation type="submission" date="2014-06" db="EMBL/GenBank/DDBJ databases">
        <title>Draft genome sequence of Bacillus gaemokensis JCM 15801 (MCCC 1A00707).</title>
        <authorList>
            <person name="Lai Q."/>
            <person name="Liu Y."/>
            <person name="Shao Z."/>
        </authorList>
    </citation>
    <scope>NUCLEOTIDE SEQUENCE [LARGE SCALE GENOMIC DNA]</scope>
    <source>
        <strain evidence="2 3">JCM 15801</strain>
    </source>
</reference>
<dbReference type="STRING" id="574375.AZF08_19595"/>
<dbReference type="GO" id="GO:0047580">
    <property type="term" value="F:4-hydroxyproline epimerase activity"/>
    <property type="evidence" value="ECO:0007669"/>
    <property type="project" value="TreeGrafter"/>
</dbReference>
<accession>A0A073KCQ5</accession>
<sequence>MKFVKTITTVDAHMAGEPLRLIMNGVPLLRGTTLQEKQQELIENHQDFRRMLMQEPRGHAAMNGCIIVPSSSKEVDFAALFMDANGFISGIEEFVMIAAAVMVETGHQKVKNDVVVVETIEGIIHVHIGMETGEIQSVSLQKECSYEFQNNNSQSIVSFGANEVYVMSYTKHLGVKLEMNELIELKTFAHMARSLDTSTYGGVLIGTEEFEEKRFRTMLQKKNGLVSRSPYIATTCACLVLFCQEGMLKEGESVQHENITGGIYEVRLVKCTETEMTIRITGRVFITGMHQFLLDPSDPLADGFIIVGS</sequence>
<evidence type="ECO:0000256" key="1">
    <source>
        <dbReference type="ARBA" id="ARBA00007529"/>
    </source>
</evidence>
<dbReference type="Pfam" id="PF05544">
    <property type="entry name" value="Pro_racemase"/>
    <property type="match status" value="2"/>
</dbReference>
<keyword evidence="3" id="KW-1185">Reference proteome</keyword>
<dbReference type="RefSeq" id="WP_033674608.1">
    <property type="nucleotide sequence ID" value="NZ_JOTM01000008.1"/>
</dbReference>
<dbReference type="EMBL" id="JOTM01000008">
    <property type="protein sequence ID" value="KEK24242.1"/>
    <property type="molecule type" value="Genomic_DNA"/>
</dbReference>
<dbReference type="AlphaFoldDB" id="A0A073KCQ5"/>
<evidence type="ECO:0000313" key="2">
    <source>
        <dbReference type="EMBL" id="KEK24242.1"/>
    </source>
</evidence>
<organism evidence="2 3">
    <name type="scientific">Bacillus gaemokensis</name>
    <dbReference type="NCBI Taxonomy" id="574375"/>
    <lineage>
        <taxon>Bacteria</taxon>
        <taxon>Bacillati</taxon>
        <taxon>Bacillota</taxon>
        <taxon>Bacilli</taxon>
        <taxon>Bacillales</taxon>
        <taxon>Bacillaceae</taxon>
        <taxon>Bacillus</taxon>
        <taxon>Bacillus cereus group</taxon>
    </lineage>
</organism>
<proteinExistence type="inferred from homology"/>
<dbReference type="InterPro" id="IPR008794">
    <property type="entry name" value="Pro_racemase_fam"/>
</dbReference>
<dbReference type="PANTHER" id="PTHR33442:SF1">
    <property type="entry name" value="TRANS-3-HYDROXY-L-PROLINE DEHYDRATASE"/>
    <property type="match status" value="1"/>
</dbReference>
<dbReference type="eggNOG" id="COG3938">
    <property type="taxonomic scope" value="Bacteria"/>
</dbReference>
<protein>
    <recommendedName>
        <fullName evidence="4">Proline racemase</fullName>
    </recommendedName>
</protein>
<dbReference type="SUPFAM" id="SSF54506">
    <property type="entry name" value="Diaminopimelate epimerase-like"/>
    <property type="match status" value="1"/>
</dbReference>
<gene>
    <name evidence="2" type="ORF">BAGA_28115</name>
</gene>
<evidence type="ECO:0000313" key="3">
    <source>
        <dbReference type="Proteomes" id="UP000027778"/>
    </source>
</evidence>
<dbReference type="Proteomes" id="UP000027778">
    <property type="component" value="Unassembled WGS sequence"/>
</dbReference>
<name>A0A073KCQ5_9BACI</name>